<proteinExistence type="predicted"/>
<evidence type="ECO:0000313" key="2">
    <source>
        <dbReference type="Proteomes" id="UP000237105"/>
    </source>
</evidence>
<dbReference type="OrthoDB" id="1696759at2759"/>
<dbReference type="STRING" id="3476.A0A2P5CIT4"/>
<keyword evidence="2" id="KW-1185">Reference proteome</keyword>
<dbReference type="Gene3D" id="1.50.10.20">
    <property type="match status" value="1"/>
</dbReference>
<dbReference type="InterPro" id="IPR018333">
    <property type="entry name" value="Squalene_cyclase"/>
</dbReference>
<name>A0A2P5CIT4_PARAD</name>
<dbReference type="GO" id="GO:0016740">
    <property type="term" value="F:transferase activity"/>
    <property type="evidence" value="ECO:0007669"/>
    <property type="project" value="UniProtKB-KW"/>
</dbReference>
<dbReference type="GO" id="GO:0005811">
    <property type="term" value="C:lipid droplet"/>
    <property type="evidence" value="ECO:0007669"/>
    <property type="project" value="InterPro"/>
</dbReference>
<accession>A0A2P5CIT4</accession>
<dbReference type="AlphaFoldDB" id="A0A2P5CIT4"/>
<evidence type="ECO:0000313" key="1">
    <source>
        <dbReference type="EMBL" id="PON60960.1"/>
    </source>
</evidence>
<keyword evidence="1" id="KW-0808">Transferase</keyword>
<dbReference type="Proteomes" id="UP000237105">
    <property type="component" value="Unassembled WGS sequence"/>
</dbReference>
<dbReference type="PANTHER" id="PTHR11764">
    <property type="entry name" value="TERPENE CYCLASE/MUTASE FAMILY MEMBER"/>
    <property type="match status" value="1"/>
</dbReference>
<comment type="caution">
    <text evidence="1">The sequence shown here is derived from an EMBL/GenBank/DDBJ whole genome shotgun (WGS) entry which is preliminary data.</text>
</comment>
<reference evidence="2" key="1">
    <citation type="submission" date="2016-06" db="EMBL/GenBank/DDBJ databases">
        <title>Parallel loss of symbiosis genes in relatives of nitrogen-fixing non-legume Parasponia.</title>
        <authorList>
            <person name="Van Velzen R."/>
            <person name="Holmer R."/>
            <person name="Bu F."/>
            <person name="Rutten L."/>
            <person name="Van Zeijl A."/>
            <person name="Liu W."/>
            <person name="Santuari L."/>
            <person name="Cao Q."/>
            <person name="Sharma T."/>
            <person name="Shen D."/>
            <person name="Roswanjaya Y."/>
            <person name="Wardhani T."/>
            <person name="Kalhor M.S."/>
            <person name="Jansen J."/>
            <person name="Van den Hoogen J."/>
            <person name="Gungor B."/>
            <person name="Hartog M."/>
            <person name="Hontelez J."/>
            <person name="Verver J."/>
            <person name="Yang W.-C."/>
            <person name="Schijlen E."/>
            <person name="Repin R."/>
            <person name="Schilthuizen M."/>
            <person name="Schranz E."/>
            <person name="Heidstra R."/>
            <person name="Miyata K."/>
            <person name="Fedorova E."/>
            <person name="Kohlen W."/>
            <person name="Bisseling T."/>
            <person name="Smit S."/>
            <person name="Geurts R."/>
        </authorList>
    </citation>
    <scope>NUCLEOTIDE SEQUENCE [LARGE SCALE GENOMIC DNA]</scope>
    <source>
        <strain evidence="2">cv. WU1-14</strain>
    </source>
</reference>
<dbReference type="EMBL" id="JXTB01000125">
    <property type="protein sequence ID" value="PON60960.1"/>
    <property type="molecule type" value="Genomic_DNA"/>
</dbReference>
<gene>
    <name evidence="1" type="ORF">PanWU01x14_149280</name>
</gene>
<dbReference type="PANTHER" id="PTHR11764:SF48">
    <property type="entry name" value="TERPENE CYCLASE_MUTASE FAMILY MEMBER"/>
    <property type="match status" value="1"/>
</dbReference>
<organism evidence="1 2">
    <name type="scientific">Parasponia andersonii</name>
    <name type="common">Sponia andersonii</name>
    <dbReference type="NCBI Taxonomy" id="3476"/>
    <lineage>
        <taxon>Eukaryota</taxon>
        <taxon>Viridiplantae</taxon>
        <taxon>Streptophyta</taxon>
        <taxon>Embryophyta</taxon>
        <taxon>Tracheophyta</taxon>
        <taxon>Spermatophyta</taxon>
        <taxon>Magnoliopsida</taxon>
        <taxon>eudicotyledons</taxon>
        <taxon>Gunneridae</taxon>
        <taxon>Pentapetalae</taxon>
        <taxon>rosids</taxon>
        <taxon>fabids</taxon>
        <taxon>Rosales</taxon>
        <taxon>Cannabaceae</taxon>
        <taxon>Parasponia</taxon>
    </lineage>
</organism>
<dbReference type="GO" id="GO:0016104">
    <property type="term" value="P:triterpenoid biosynthetic process"/>
    <property type="evidence" value="ECO:0007669"/>
    <property type="project" value="InterPro"/>
</dbReference>
<dbReference type="SUPFAM" id="SSF48239">
    <property type="entry name" value="Terpenoid cyclases/Protein prenyltransferases"/>
    <property type="match status" value="1"/>
</dbReference>
<sequence length="64" mass="7779">MFCYCRLTFMPMSYFYGRKFVGPITPLIQQLREEIHLQPYKQIKWSKMRHICAKVSLIKFATNF</sequence>
<dbReference type="GO" id="GO:0042300">
    <property type="term" value="F:beta-amyrin synthase activity"/>
    <property type="evidence" value="ECO:0007669"/>
    <property type="project" value="TreeGrafter"/>
</dbReference>
<dbReference type="InterPro" id="IPR008930">
    <property type="entry name" value="Terpenoid_cyclase/PrenylTrfase"/>
</dbReference>
<protein>
    <submittedName>
        <fullName evidence="1">Terpenoid cyclases/protein prenyltransferase alpha-alpha toroid</fullName>
    </submittedName>
</protein>